<evidence type="ECO:0000313" key="1">
    <source>
        <dbReference type="EMBL" id="KAG5609802.1"/>
    </source>
</evidence>
<reference evidence="1 2" key="1">
    <citation type="submission" date="2020-09" db="EMBL/GenBank/DDBJ databases">
        <title>De no assembly of potato wild relative species, Solanum commersonii.</title>
        <authorList>
            <person name="Cho K."/>
        </authorList>
    </citation>
    <scope>NUCLEOTIDE SEQUENCE [LARGE SCALE GENOMIC DNA]</scope>
    <source>
        <strain evidence="1">LZ3.2</strain>
        <tissue evidence="1">Leaf</tissue>
    </source>
</reference>
<dbReference type="Proteomes" id="UP000824120">
    <property type="component" value="Chromosome 4"/>
</dbReference>
<dbReference type="AlphaFoldDB" id="A0A9J5ZAY8"/>
<dbReference type="OrthoDB" id="9977870at2759"/>
<gene>
    <name evidence="1" type="ORF">H5410_021083</name>
</gene>
<accession>A0A9J5ZAY8</accession>
<evidence type="ECO:0000313" key="2">
    <source>
        <dbReference type="Proteomes" id="UP000824120"/>
    </source>
</evidence>
<dbReference type="EMBL" id="JACXVP010000004">
    <property type="protein sequence ID" value="KAG5609802.1"/>
    <property type="molecule type" value="Genomic_DNA"/>
</dbReference>
<name>A0A9J5ZAY8_SOLCO</name>
<proteinExistence type="predicted"/>
<sequence length="267" mass="31224">MEYFQQILFLKIQPSLLDIKLLNGGLGVAGMKEKDKLYKAKLLIEYLRFCKLYPVPWRIICSHVHKLLGEWFRIQPNVREDFNKQYKLTFEFLYDLVNRLKELGVRIPLYAEVYSANSIYKLTCCSKLRKYSYERQFMWKNALLQSRTLVIIYQRTGPVLLKCLRQTQPSYSGLMNSDSHKIFKYCRNCFCSSALAYDILLKLVLGSGRAVHSTLFCSKFTLALPYTTMERESKALTTDDLCLFLRGFCWPSYQISLRNATKQNAGN</sequence>
<keyword evidence="2" id="KW-1185">Reference proteome</keyword>
<protein>
    <submittedName>
        <fullName evidence="1">Uncharacterized protein</fullName>
    </submittedName>
</protein>
<organism evidence="1 2">
    <name type="scientific">Solanum commersonii</name>
    <name type="common">Commerson's wild potato</name>
    <name type="synonym">Commerson's nightshade</name>
    <dbReference type="NCBI Taxonomy" id="4109"/>
    <lineage>
        <taxon>Eukaryota</taxon>
        <taxon>Viridiplantae</taxon>
        <taxon>Streptophyta</taxon>
        <taxon>Embryophyta</taxon>
        <taxon>Tracheophyta</taxon>
        <taxon>Spermatophyta</taxon>
        <taxon>Magnoliopsida</taxon>
        <taxon>eudicotyledons</taxon>
        <taxon>Gunneridae</taxon>
        <taxon>Pentapetalae</taxon>
        <taxon>asterids</taxon>
        <taxon>lamiids</taxon>
        <taxon>Solanales</taxon>
        <taxon>Solanaceae</taxon>
        <taxon>Solanoideae</taxon>
        <taxon>Solaneae</taxon>
        <taxon>Solanum</taxon>
    </lineage>
</organism>
<comment type="caution">
    <text evidence="1">The sequence shown here is derived from an EMBL/GenBank/DDBJ whole genome shotgun (WGS) entry which is preliminary data.</text>
</comment>